<keyword evidence="2" id="KW-0813">Transport</keyword>
<dbReference type="InterPro" id="IPR025383">
    <property type="entry name" value="MrpA_C/MbhD"/>
</dbReference>
<keyword evidence="3" id="KW-1003">Cell membrane</keyword>
<dbReference type="Gene3D" id="1.20.120.1200">
    <property type="entry name" value="NADH-ubiquinone/plastoquinone oxidoreductase chain 6, subunit NuoJ"/>
    <property type="match status" value="1"/>
</dbReference>
<dbReference type="InterPro" id="IPR042106">
    <property type="entry name" value="Nuo/plastoQ_OxRdtase_6_NuoJ"/>
</dbReference>
<dbReference type="InterPro" id="IPR050616">
    <property type="entry name" value="CPA3_Na-H_Antiporter_A"/>
</dbReference>
<feature type="transmembrane region" description="Helical" evidence="7">
    <location>
        <begin position="96"/>
        <end position="114"/>
    </location>
</feature>
<evidence type="ECO:0000256" key="4">
    <source>
        <dbReference type="ARBA" id="ARBA00022692"/>
    </source>
</evidence>
<dbReference type="Pfam" id="PF20501">
    <property type="entry name" value="MbhE"/>
    <property type="match status" value="1"/>
</dbReference>
<evidence type="ECO:0000256" key="6">
    <source>
        <dbReference type="ARBA" id="ARBA00023136"/>
    </source>
</evidence>
<reference evidence="10 11" key="1">
    <citation type="journal article" date="2018" name="Nat. Biotechnol.">
        <title>A standardized bacterial taxonomy based on genome phylogeny substantially revises the tree of life.</title>
        <authorList>
            <person name="Parks D.H."/>
            <person name="Chuvochina M."/>
            <person name="Waite D.W."/>
            <person name="Rinke C."/>
            <person name="Skarshewski A."/>
            <person name="Chaumeil P.A."/>
            <person name="Hugenholtz P."/>
        </authorList>
    </citation>
    <scope>NUCLEOTIDE SEQUENCE [LARGE SCALE GENOMIC DNA]</scope>
    <source>
        <strain evidence="10">UBA8672</strain>
    </source>
</reference>
<dbReference type="NCBIfam" id="NF009159">
    <property type="entry name" value="PRK12504.1"/>
    <property type="match status" value="1"/>
</dbReference>
<comment type="caution">
    <text evidence="10">The sequence shown here is derived from an EMBL/GenBank/DDBJ whole genome shotgun (WGS) entry which is preliminary data.</text>
</comment>
<evidence type="ECO:0000313" key="11">
    <source>
        <dbReference type="Proteomes" id="UP000262325"/>
    </source>
</evidence>
<evidence type="ECO:0000256" key="5">
    <source>
        <dbReference type="ARBA" id="ARBA00022989"/>
    </source>
</evidence>
<feature type="transmembrane region" description="Helical" evidence="7">
    <location>
        <begin position="51"/>
        <end position="75"/>
    </location>
</feature>
<evidence type="ECO:0000256" key="7">
    <source>
        <dbReference type="SAM" id="Phobius"/>
    </source>
</evidence>
<protein>
    <submittedName>
        <fullName evidence="10">Sodium:proton antiporter</fullName>
    </submittedName>
</protein>
<evidence type="ECO:0000313" key="10">
    <source>
        <dbReference type="EMBL" id="HCW93459.1"/>
    </source>
</evidence>
<dbReference type="PANTHER" id="PTHR43373">
    <property type="entry name" value="NA(+)/H(+) ANTIPORTER SUBUNIT"/>
    <property type="match status" value="1"/>
</dbReference>
<feature type="transmembrane region" description="Helical" evidence="7">
    <location>
        <begin position="164"/>
        <end position="181"/>
    </location>
</feature>
<dbReference type="Proteomes" id="UP000262325">
    <property type="component" value="Unassembled WGS sequence"/>
</dbReference>
<keyword evidence="5 7" id="KW-1133">Transmembrane helix</keyword>
<evidence type="ECO:0000259" key="8">
    <source>
        <dbReference type="Pfam" id="PF13244"/>
    </source>
</evidence>
<feature type="domain" description="MrpA C-terminal/MbhE" evidence="9">
    <location>
        <begin position="124"/>
        <end position="183"/>
    </location>
</feature>
<feature type="domain" description="MrpA C-terminal/MbhD" evidence="8">
    <location>
        <begin position="10"/>
        <end position="76"/>
    </location>
</feature>
<dbReference type="EMBL" id="DPPF01000149">
    <property type="protein sequence ID" value="HCW93459.1"/>
    <property type="molecule type" value="Genomic_DNA"/>
</dbReference>
<gene>
    <name evidence="10" type="ORF">DHM44_07235</name>
</gene>
<proteinExistence type="predicted"/>
<dbReference type="InterPro" id="IPR046806">
    <property type="entry name" value="MrpA_C/MbhE"/>
</dbReference>
<dbReference type="Pfam" id="PF13244">
    <property type="entry name" value="MbhD"/>
    <property type="match status" value="1"/>
</dbReference>
<accession>A0A3D5QDV5</accession>
<evidence type="ECO:0000256" key="1">
    <source>
        <dbReference type="ARBA" id="ARBA00004651"/>
    </source>
</evidence>
<sequence length="186" mass="20349">MIAVDFLLLLLLVIIAVAAISAKDILTSIMLLGSYSLVIAMEWMLLNAVDVAFTEAAVGAGISTILMIAVLTRVPRFEKELTEQRHFFNLFNRSELLALATVVLTGVLLISGTWDMPAFGDPNSPANSYLSPEYIERSYPQTGSHNIVTAVLASYRGYDTLGETTVVFTAAVCLVLLIRSYKNNER</sequence>
<comment type="subcellular location">
    <subcellularLocation>
        <location evidence="1">Cell membrane</location>
        <topology evidence="1">Multi-pass membrane protein</topology>
    </subcellularLocation>
</comment>
<evidence type="ECO:0000259" key="9">
    <source>
        <dbReference type="Pfam" id="PF20501"/>
    </source>
</evidence>
<dbReference type="AlphaFoldDB" id="A0A3D5QDV5"/>
<keyword evidence="6 7" id="KW-0472">Membrane</keyword>
<dbReference type="PANTHER" id="PTHR43373:SF1">
    <property type="entry name" value="NA(+)_H(+) ANTIPORTER SUBUNIT A"/>
    <property type="match status" value="1"/>
</dbReference>
<evidence type="ECO:0000256" key="2">
    <source>
        <dbReference type="ARBA" id="ARBA00022448"/>
    </source>
</evidence>
<dbReference type="GO" id="GO:0005886">
    <property type="term" value="C:plasma membrane"/>
    <property type="evidence" value="ECO:0007669"/>
    <property type="project" value="UniProtKB-SubCell"/>
</dbReference>
<organism evidence="10 11">
    <name type="scientific">Flexistipes sinusarabici</name>
    <dbReference type="NCBI Taxonomy" id="2352"/>
    <lineage>
        <taxon>Bacteria</taxon>
        <taxon>Pseudomonadati</taxon>
        <taxon>Deferribacterota</taxon>
        <taxon>Deferribacteres</taxon>
        <taxon>Deferribacterales</taxon>
        <taxon>Flexistipitaceae</taxon>
        <taxon>Flexistipes</taxon>
    </lineage>
</organism>
<name>A0A3D5QDV5_FLESI</name>
<keyword evidence="4 7" id="KW-0812">Transmembrane</keyword>
<evidence type="ECO:0000256" key="3">
    <source>
        <dbReference type="ARBA" id="ARBA00022475"/>
    </source>
</evidence>